<dbReference type="AlphaFoldDB" id="A0A4Z2I716"/>
<evidence type="ECO:0000313" key="2">
    <source>
        <dbReference type="EMBL" id="TNN73849.1"/>
    </source>
</evidence>
<evidence type="ECO:0000313" key="3">
    <source>
        <dbReference type="Proteomes" id="UP000314294"/>
    </source>
</evidence>
<comment type="caution">
    <text evidence="2">The sequence shown here is derived from an EMBL/GenBank/DDBJ whole genome shotgun (WGS) entry which is preliminary data.</text>
</comment>
<dbReference type="InterPro" id="IPR011709">
    <property type="entry name" value="DEAD-box_helicase_OB_fold"/>
</dbReference>
<keyword evidence="2" id="KW-0378">Hydrolase</keyword>
<sequence>MQIARDVDGSGNYFILTHKHVATVHPLSGYGAQSHKLGLPEWVVFHEYALSENNCMKTVSEISPQVYIQMAPVYFFYNLPPSESKDILQDMLDPHSQQKASTTCGDASSGCAVAPQTYDRCVIQ</sequence>
<keyword evidence="2" id="KW-0547">Nucleotide-binding</keyword>
<dbReference type="OrthoDB" id="10253254at2759"/>
<organism evidence="2 3">
    <name type="scientific">Liparis tanakae</name>
    <name type="common">Tanaka's snailfish</name>
    <dbReference type="NCBI Taxonomy" id="230148"/>
    <lineage>
        <taxon>Eukaryota</taxon>
        <taxon>Metazoa</taxon>
        <taxon>Chordata</taxon>
        <taxon>Craniata</taxon>
        <taxon>Vertebrata</taxon>
        <taxon>Euteleostomi</taxon>
        <taxon>Actinopterygii</taxon>
        <taxon>Neopterygii</taxon>
        <taxon>Teleostei</taxon>
        <taxon>Neoteleostei</taxon>
        <taxon>Acanthomorphata</taxon>
        <taxon>Eupercaria</taxon>
        <taxon>Perciformes</taxon>
        <taxon>Cottioidei</taxon>
        <taxon>Cottales</taxon>
        <taxon>Liparidae</taxon>
        <taxon>Liparis</taxon>
    </lineage>
</organism>
<protein>
    <submittedName>
        <fullName evidence="2">Putative pre-mRNA-splicing factor ATP-dependent RNA helicase DHX32</fullName>
    </submittedName>
</protein>
<reference evidence="2 3" key="1">
    <citation type="submission" date="2019-03" db="EMBL/GenBank/DDBJ databases">
        <title>First draft genome of Liparis tanakae, snailfish: a comprehensive survey of snailfish specific genes.</title>
        <authorList>
            <person name="Kim W."/>
            <person name="Song I."/>
            <person name="Jeong J.-H."/>
            <person name="Kim D."/>
            <person name="Kim S."/>
            <person name="Ryu S."/>
            <person name="Song J.Y."/>
            <person name="Lee S.K."/>
        </authorList>
    </citation>
    <scope>NUCLEOTIDE SEQUENCE [LARGE SCALE GENOMIC DNA]</scope>
    <source>
        <tissue evidence="2">Muscle</tissue>
    </source>
</reference>
<proteinExistence type="predicted"/>
<keyword evidence="2" id="KW-0067">ATP-binding</keyword>
<keyword evidence="2" id="KW-0347">Helicase</keyword>
<feature type="domain" description="DEAD-box helicase OB fold" evidence="1">
    <location>
        <begin position="1"/>
        <end position="72"/>
    </location>
</feature>
<dbReference type="GO" id="GO:0004386">
    <property type="term" value="F:helicase activity"/>
    <property type="evidence" value="ECO:0007669"/>
    <property type="project" value="UniProtKB-KW"/>
</dbReference>
<evidence type="ECO:0000259" key="1">
    <source>
        <dbReference type="Pfam" id="PF07717"/>
    </source>
</evidence>
<dbReference type="Proteomes" id="UP000314294">
    <property type="component" value="Unassembled WGS sequence"/>
</dbReference>
<dbReference type="Pfam" id="PF07717">
    <property type="entry name" value="OB_NTP_bind"/>
    <property type="match status" value="1"/>
</dbReference>
<gene>
    <name evidence="2" type="primary">DHX32</name>
    <name evidence="2" type="ORF">EYF80_015866</name>
</gene>
<dbReference type="EMBL" id="SRLO01000120">
    <property type="protein sequence ID" value="TNN73849.1"/>
    <property type="molecule type" value="Genomic_DNA"/>
</dbReference>
<name>A0A4Z2I716_9TELE</name>
<accession>A0A4Z2I716</accession>
<keyword evidence="3" id="KW-1185">Reference proteome</keyword>